<accession>A0A834HYH7</accession>
<evidence type="ECO:0000313" key="3">
    <source>
        <dbReference type="Proteomes" id="UP000625711"/>
    </source>
</evidence>
<dbReference type="InterPro" id="IPR038606">
    <property type="entry name" value="To_sf"/>
</dbReference>
<feature type="signal peptide" evidence="1">
    <location>
        <begin position="1"/>
        <end position="19"/>
    </location>
</feature>
<proteinExistence type="predicted"/>
<sequence length="300" mass="33137">MSRLILLLFFSTFPFLTLTDGLNRVIEGLIKMAIVSSNDSINSKKNLTILEEQEINLNDIGLDFFAGTLKIPDVTVVGLENLNYVNDMNVSIDDDTNILTLELNAVMLPASGLVIQSYEADMGLFNSIPIYGSGDIKFLIKNVAVPILVTFDITNLKVNTLTIVPELRANEISINGFWNNPELSLVLSETLSALEQLAIMFYNSEIDCISCVLSTLIKTAINNAIHPEDQSLSISQYLSMAESECQATCSLSKSAALRGMFQGNNGVKLSEYKEEHFKSIAEELTRSLVEYVSKNMVDKL</sequence>
<comment type="caution">
    <text evidence="2">The sequence shown here is derived from an EMBL/GenBank/DDBJ whole genome shotgun (WGS) entry which is preliminary data.</text>
</comment>
<reference evidence="2" key="1">
    <citation type="submission" date="2020-08" db="EMBL/GenBank/DDBJ databases">
        <title>Genome sequencing and assembly of the red palm weevil Rhynchophorus ferrugineus.</title>
        <authorList>
            <person name="Dias G.B."/>
            <person name="Bergman C.M."/>
            <person name="Manee M."/>
        </authorList>
    </citation>
    <scope>NUCLEOTIDE SEQUENCE</scope>
    <source>
        <strain evidence="2">AA-2017</strain>
        <tissue evidence="2">Whole larva</tissue>
    </source>
</reference>
<dbReference type="AlphaFoldDB" id="A0A834HYH7"/>
<dbReference type="EMBL" id="JAACXV010014261">
    <property type="protein sequence ID" value="KAF7269122.1"/>
    <property type="molecule type" value="Genomic_DNA"/>
</dbReference>
<evidence type="ECO:0000313" key="2">
    <source>
        <dbReference type="EMBL" id="KAF7269122.1"/>
    </source>
</evidence>
<evidence type="ECO:0008006" key="4">
    <source>
        <dbReference type="Google" id="ProtNLM"/>
    </source>
</evidence>
<keyword evidence="1" id="KW-0732">Signal</keyword>
<keyword evidence="3" id="KW-1185">Reference proteome</keyword>
<feature type="chain" id="PRO_5032497718" description="Lipid-binding serum glycoprotein N-terminal domain-containing protein" evidence="1">
    <location>
        <begin position="20"/>
        <end position="300"/>
    </location>
</feature>
<name>A0A834HYH7_RHYFE</name>
<evidence type="ECO:0000256" key="1">
    <source>
        <dbReference type="SAM" id="SignalP"/>
    </source>
</evidence>
<dbReference type="Gene3D" id="3.15.10.30">
    <property type="entry name" value="Haemolymph juvenile hormone binding protein"/>
    <property type="match status" value="1"/>
</dbReference>
<dbReference type="Proteomes" id="UP000625711">
    <property type="component" value="Unassembled WGS sequence"/>
</dbReference>
<gene>
    <name evidence="2" type="ORF">GWI33_017871</name>
</gene>
<organism evidence="2 3">
    <name type="scientific">Rhynchophorus ferrugineus</name>
    <name type="common">Red palm weevil</name>
    <name type="synonym">Curculio ferrugineus</name>
    <dbReference type="NCBI Taxonomy" id="354439"/>
    <lineage>
        <taxon>Eukaryota</taxon>
        <taxon>Metazoa</taxon>
        <taxon>Ecdysozoa</taxon>
        <taxon>Arthropoda</taxon>
        <taxon>Hexapoda</taxon>
        <taxon>Insecta</taxon>
        <taxon>Pterygota</taxon>
        <taxon>Neoptera</taxon>
        <taxon>Endopterygota</taxon>
        <taxon>Coleoptera</taxon>
        <taxon>Polyphaga</taxon>
        <taxon>Cucujiformia</taxon>
        <taxon>Curculionidae</taxon>
        <taxon>Dryophthorinae</taxon>
        <taxon>Rhynchophorus</taxon>
    </lineage>
</organism>
<dbReference type="OrthoDB" id="6747947at2759"/>
<protein>
    <recommendedName>
        <fullName evidence="4">Lipid-binding serum glycoprotein N-terminal domain-containing protein</fullName>
    </recommendedName>
</protein>